<reference evidence="4 5" key="1">
    <citation type="submission" date="2017-06" db="EMBL/GenBank/DDBJ databases">
        <title>Draft Genome Sequence of Natranaerobius trueperi halophilic, alkalithermophilic bacteria from soda lakes.</title>
        <authorList>
            <person name="Zhao B."/>
        </authorList>
    </citation>
    <scope>NUCLEOTIDE SEQUENCE [LARGE SCALE GENOMIC DNA]</scope>
    <source>
        <strain evidence="4 5">DSM 18760</strain>
    </source>
</reference>
<dbReference type="EC" id="3.1.4.-" evidence="2"/>
<feature type="domain" description="Calcineurin-like phosphoesterase" evidence="3">
    <location>
        <begin position="6"/>
        <end position="153"/>
    </location>
</feature>
<gene>
    <name evidence="4" type="ORF">CDO51_06515</name>
</gene>
<accession>A0A226BXI5</accession>
<comment type="caution">
    <text evidence="4">The sequence shown here is derived from an EMBL/GenBank/DDBJ whole genome shotgun (WGS) entry which is preliminary data.</text>
</comment>
<dbReference type="SUPFAM" id="SSF56300">
    <property type="entry name" value="Metallo-dependent phosphatases"/>
    <property type="match status" value="1"/>
</dbReference>
<dbReference type="Gene3D" id="3.60.21.10">
    <property type="match status" value="1"/>
</dbReference>
<proteinExistence type="inferred from homology"/>
<comment type="similarity">
    <text evidence="1 2">Belongs to the metallophosphoesterase superfamily. YfcE family.</text>
</comment>
<keyword evidence="2" id="KW-0479">Metal-binding</keyword>
<evidence type="ECO:0000259" key="3">
    <source>
        <dbReference type="Pfam" id="PF12850"/>
    </source>
</evidence>
<evidence type="ECO:0000313" key="4">
    <source>
        <dbReference type="EMBL" id="OWZ83743.1"/>
    </source>
</evidence>
<comment type="cofactor">
    <cofactor evidence="2">
        <name>a divalent metal cation</name>
        <dbReference type="ChEBI" id="CHEBI:60240"/>
    </cofactor>
</comment>
<dbReference type="InterPro" id="IPR029052">
    <property type="entry name" value="Metallo-depent_PP-like"/>
</dbReference>
<dbReference type="Pfam" id="PF12850">
    <property type="entry name" value="Metallophos_2"/>
    <property type="match status" value="1"/>
</dbReference>
<evidence type="ECO:0000313" key="5">
    <source>
        <dbReference type="Proteomes" id="UP000214588"/>
    </source>
</evidence>
<dbReference type="Proteomes" id="UP000214588">
    <property type="component" value="Unassembled WGS sequence"/>
</dbReference>
<evidence type="ECO:0000256" key="1">
    <source>
        <dbReference type="ARBA" id="ARBA00008950"/>
    </source>
</evidence>
<name>A0A226BXI5_9FIRM</name>
<keyword evidence="5" id="KW-1185">Reference proteome</keyword>
<dbReference type="EMBL" id="NIQC01000012">
    <property type="protein sequence ID" value="OWZ83743.1"/>
    <property type="molecule type" value="Genomic_DNA"/>
</dbReference>
<dbReference type="NCBIfam" id="TIGR00040">
    <property type="entry name" value="yfcE"/>
    <property type="match status" value="1"/>
</dbReference>
<dbReference type="PANTHER" id="PTHR11124">
    <property type="entry name" value="VACUOLAR SORTING PROTEIN VPS29"/>
    <property type="match status" value="1"/>
</dbReference>
<dbReference type="GO" id="GO:0016787">
    <property type="term" value="F:hydrolase activity"/>
    <property type="evidence" value="ECO:0007669"/>
    <property type="project" value="UniProtKB-UniRule"/>
</dbReference>
<organism evidence="4 5">
    <name type="scientific">Natranaerobius trueperi</name>
    <dbReference type="NCBI Taxonomy" id="759412"/>
    <lineage>
        <taxon>Bacteria</taxon>
        <taxon>Bacillati</taxon>
        <taxon>Bacillota</taxon>
        <taxon>Clostridia</taxon>
        <taxon>Natranaerobiales</taxon>
        <taxon>Natranaerobiaceae</taxon>
        <taxon>Natranaerobius</taxon>
    </lineage>
</organism>
<dbReference type="InterPro" id="IPR000979">
    <property type="entry name" value="Phosphodiesterase_MJ0936/Vps29"/>
</dbReference>
<evidence type="ECO:0000256" key="2">
    <source>
        <dbReference type="RuleBase" id="RU362039"/>
    </source>
</evidence>
<sequence>MNDNIKICVISDTHGNVSNAINFINNHGPFDILLHAGDHLSDLYKIKKEIKHDIDGYYGVVGNCDDFFSPDVLTITELDIKIILLHGDDVGVKKNLLQLNYLAEEKGADLVVFGHTHIATNVTNEGVLFFNPGSASLPRDGGEPSFGVIKLRKGEAPIAKIIRGCYGA</sequence>
<dbReference type="RefSeq" id="WP_089023493.1">
    <property type="nucleotide sequence ID" value="NZ_NIQC01000012.1"/>
</dbReference>
<dbReference type="GO" id="GO:0046872">
    <property type="term" value="F:metal ion binding"/>
    <property type="evidence" value="ECO:0007669"/>
    <property type="project" value="UniProtKB-KW"/>
</dbReference>
<dbReference type="OrthoDB" id="9800565at2"/>
<dbReference type="InterPro" id="IPR024654">
    <property type="entry name" value="Calcineurin-like_PHP_lpxH"/>
</dbReference>
<dbReference type="AlphaFoldDB" id="A0A226BXI5"/>
<protein>
    <recommendedName>
        <fullName evidence="2">Phosphoesterase</fullName>
        <ecNumber evidence="2">3.1.4.-</ecNumber>
    </recommendedName>
</protein>